<accession>A0A6B9KNZ9</accession>
<dbReference type="InterPro" id="IPR007094">
    <property type="entry name" value="RNA-dir_pol_PSvirus"/>
</dbReference>
<reference evidence="7" key="1">
    <citation type="submission" date="2019-10" db="EMBL/GenBank/DDBJ databases">
        <authorList>
            <person name="Nitsche A."/>
            <person name="Hankeln T."/>
            <person name="Acosta O."/>
            <person name="Velez I.D."/>
            <person name="Schiemann D.J."/>
        </authorList>
    </citation>
    <scope>NUCLEOTIDE SEQUENCE</scope>
    <source>
        <strain evidence="7">Anda 1746-25</strain>
    </source>
</reference>
<dbReference type="GO" id="GO:0003968">
    <property type="term" value="F:RNA-directed RNA polymerase activity"/>
    <property type="evidence" value="ECO:0007669"/>
    <property type="project" value="UniProtKB-KW"/>
</dbReference>
<evidence type="ECO:0000259" key="6">
    <source>
        <dbReference type="PROSITE" id="PS50507"/>
    </source>
</evidence>
<dbReference type="GO" id="GO:0006351">
    <property type="term" value="P:DNA-templated transcription"/>
    <property type="evidence" value="ECO:0007669"/>
    <property type="project" value="InterPro"/>
</dbReference>
<organism evidence="7">
    <name type="scientific">Atrato Partiti-like virus 2</name>
    <dbReference type="NCBI Taxonomy" id="2689327"/>
    <lineage>
        <taxon>Viruses</taxon>
        <taxon>Riboviria</taxon>
        <taxon>Orthornavirae</taxon>
        <taxon>Pisuviricota</taxon>
        <taxon>Duplopiviricetes</taxon>
        <taxon>Durnavirales</taxon>
        <taxon>Partitiviridae</taxon>
    </lineage>
</organism>
<proteinExistence type="predicted"/>
<evidence type="ECO:0000256" key="3">
    <source>
        <dbReference type="ARBA" id="ARBA00022695"/>
    </source>
</evidence>
<keyword evidence="4" id="KW-0547">Nucleotide-binding</keyword>
<keyword evidence="2" id="KW-0808">Transferase</keyword>
<protein>
    <submittedName>
        <fullName evidence="7">RdRp</fullName>
    </submittedName>
</protein>
<evidence type="ECO:0000313" key="7">
    <source>
        <dbReference type="EMBL" id="QHA33902.1"/>
    </source>
</evidence>
<evidence type="ECO:0000256" key="4">
    <source>
        <dbReference type="ARBA" id="ARBA00022741"/>
    </source>
</evidence>
<dbReference type="PROSITE" id="PS50507">
    <property type="entry name" value="RDRP_SSRNA_POS"/>
    <property type="match status" value="1"/>
</dbReference>
<dbReference type="SUPFAM" id="SSF56672">
    <property type="entry name" value="DNA/RNA polymerases"/>
    <property type="match status" value="1"/>
</dbReference>
<dbReference type="InterPro" id="IPR043128">
    <property type="entry name" value="Rev_trsase/Diguanyl_cyclase"/>
</dbReference>
<dbReference type="GO" id="GO:0003723">
    <property type="term" value="F:RNA binding"/>
    <property type="evidence" value="ECO:0007669"/>
    <property type="project" value="InterPro"/>
</dbReference>
<dbReference type="InterPro" id="IPR043502">
    <property type="entry name" value="DNA/RNA_pol_sf"/>
</dbReference>
<keyword evidence="1" id="KW-0696">RNA-directed RNA polymerase</keyword>
<evidence type="ECO:0000256" key="2">
    <source>
        <dbReference type="ARBA" id="ARBA00022679"/>
    </source>
</evidence>
<dbReference type="GO" id="GO:0000166">
    <property type="term" value="F:nucleotide binding"/>
    <property type="evidence" value="ECO:0007669"/>
    <property type="project" value="UniProtKB-KW"/>
</dbReference>
<sequence length="482" mass="55035">MSSLHRSTITYESMVEDLYAYDREPARCVRDDVYYAVLNSIREDFQSFPTIVPLTMGAVPQRPDFPGQKSPGLPYKLQGFRTKQDVIDAGLLHEINRDWQNIGFKKRRVDLPDVCLFARAQIAREGREKIRATWGYPISVYIEEGRFFYPIQDTIKARKHDFPIAYGFEMAHGGMRVINELLGRNPGAKYLCLDWKQFDKTVPPWVIRDAFSILAEKIDWGHVEDVEGNIWPVAPEPSKRRWKRMVDYFINTPIRTCKGERFLVSTGVPSGSCWTNLIDSIVNALYVRYAVYQTTGSLPLDEMYLGDDGVVIASGVINLKDMAEVCSEKFGAILNVDKSFVTTRKENVHFLGYFNQAGYPFKNQDFLIASFIQPEHTRKDALDACAAGLGQLWSGFDPCYANTWRKIILDVAAKDDLSLCQVVTHLRSNSHRHKYLMHVGLDARTLTIPAPNEDGLILDVLPSLFLGKIPRRRRYNLATLFN</sequence>
<feature type="domain" description="RdRp catalytic" evidence="6">
    <location>
        <begin position="188"/>
        <end position="321"/>
    </location>
</feature>
<dbReference type="InterPro" id="IPR001205">
    <property type="entry name" value="RNA-dir_pol_C"/>
</dbReference>
<dbReference type="Gene3D" id="3.30.70.270">
    <property type="match status" value="1"/>
</dbReference>
<dbReference type="Pfam" id="PF00680">
    <property type="entry name" value="RdRP_1"/>
    <property type="match status" value="1"/>
</dbReference>
<keyword evidence="3" id="KW-0548">Nucleotidyltransferase</keyword>
<evidence type="ECO:0000256" key="5">
    <source>
        <dbReference type="ARBA" id="ARBA00022953"/>
    </source>
</evidence>
<dbReference type="GO" id="GO:0039694">
    <property type="term" value="P:viral RNA genome replication"/>
    <property type="evidence" value="ECO:0007669"/>
    <property type="project" value="InterPro"/>
</dbReference>
<keyword evidence="5" id="KW-0693">Viral RNA replication</keyword>
<name>A0A6B9KNZ9_9VIRU</name>
<evidence type="ECO:0000256" key="1">
    <source>
        <dbReference type="ARBA" id="ARBA00022484"/>
    </source>
</evidence>
<dbReference type="EMBL" id="MN661057">
    <property type="protein sequence ID" value="QHA33902.1"/>
    <property type="molecule type" value="Genomic_RNA"/>
</dbReference>